<dbReference type="InterPro" id="IPR029058">
    <property type="entry name" value="AB_hydrolase_fold"/>
</dbReference>
<name>A0ABZ2K7K7_9BACT</name>
<keyword evidence="1" id="KW-0732">Signal</keyword>
<evidence type="ECO:0000313" key="3">
    <source>
        <dbReference type="Proteomes" id="UP001379533"/>
    </source>
</evidence>
<keyword evidence="3" id="KW-1185">Reference proteome</keyword>
<organism evidence="2 3">
    <name type="scientific">Pendulispora brunnea</name>
    <dbReference type="NCBI Taxonomy" id="2905690"/>
    <lineage>
        <taxon>Bacteria</taxon>
        <taxon>Pseudomonadati</taxon>
        <taxon>Myxococcota</taxon>
        <taxon>Myxococcia</taxon>
        <taxon>Myxococcales</taxon>
        <taxon>Sorangiineae</taxon>
        <taxon>Pendulisporaceae</taxon>
        <taxon>Pendulispora</taxon>
    </lineage>
</organism>
<dbReference type="EMBL" id="CP089982">
    <property type="protein sequence ID" value="WXA92814.1"/>
    <property type="molecule type" value="Genomic_DNA"/>
</dbReference>
<protein>
    <submittedName>
        <fullName evidence="2">Uncharacterized protein</fullName>
    </submittedName>
</protein>
<reference evidence="2 3" key="1">
    <citation type="submission" date="2021-12" db="EMBL/GenBank/DDBJ databases">
        <title>Discovery of the Pendulisporaceae a myxobacterial family with distinct sporulation behavior and unique specialized metabolism.</title>
        <authorList>
            <person name="Garcia R."/>
            <person name="Popoff A."/>
            <person name="Bader C.D."/>
            <person name="Loehr J."/>
            <person name="Walesch S."/>
            <person name="Walt C."/>
            <person name="Boldt J."/>
            <person name="Bunk B."/>
            <person name="Haeckl F.J.F.P.J."/>
            <person name="Gunesch A.P."/>
            <person name="Birkelbach J."/>
            <person name="Nuebel U."/>
            <person name="Pietschmann T."/>
            <person name="Bach T."/>
            <person name="Mueller R."/>
        </authorList>
    </citation>
    <scope>NUCLEOTIDE SEQUENCE [LARGE SCALE GENOMIC DNA]</scope>
    <source>
        <strain evidence="2 3">MSr12523</strain>
    </source>
</reference>
<gene>
    <name evidence="2" type="ORF">LZC95_41000</name>
</gene>
<feature type="signal peptide" evidence="1">
    <location>
        <begin position="1"/>
        <end position="30"/>
    </location>
</feature>
<dbReference type="RefSeq" id="WP_394843414.1">
    <property type="nucleotide sequence ID" value="NZ_CP089982.1"/>
</dbReference>
<dbReference type="Proteomes" id="UP001379533">
    <property type="component" value="Chromosome"/>
</dbReference>
<sequence>MMRLSFLTRVVLSACAAAAISFIGAPRAWAKGAGPNDPLQLDVPGHADAFYYQPSVRGQQPILMFLHGRGGNPAEDCRKWARVATQFGWVVCPQGPEDRGGGARGWGNNPIAGKSTIDAVVQALRAKYKSRVQLRNNVLIGFSEGSFIAMQVGIKDPRTWDRWLILAANDQYWWGEENKHLLEEGRKRIQRVYLYTGQNDEVAENTKRVEKMLRDAKIPVRMNIVSGLGHEVPADKMVTNYRRPLLWLMAAKKP</sequence>
<proteinExistence type="predicted"/>
<dbReference type="SUPFAM" id="SSF53474">
    <property type="entry name" value="alpha/beta-Hydrolases"/>
    <property type="match status" value="1"/>
</dbReference>
<accession>A0ABZ2K7K7</accession>
<evidence type="ECO:0000256" key="1">
    <source>
        <dbReference type="SAM" id="SignalP"/>
    </source>
</evidence>
<dbReference type="Gene3D" id="3.40.50.1820">
    <property type="entry name" value="alpha/beta hydrolase"/>
    <property type="match status" value="1"/>
</dbReference>
<feature type="chain" id="PRO_5045820769" evidence="1">
    <location>
        <begin position="31"/>
        <end position="254"/>
    </location>
</feature>
<evidence type="ECO:0000313" key="2">
    <source>
        <dbReference type="EMBL" id="WXA92814.1"/>
    </source>
</evidence>